<dbReference type="EMBL" id="VSSQ01000313">
    <property type="protein sequence ID" value="MPL90801.1"/>
    <property type="molecule type" value="Genomic_DNA"/>
</dbReference>
<evidence type="ECO:0000313" key="2">
    <source>
        <dbReference type="EMBL" id="MPL90801.1"/>
    </source>
</evidence>
<reference evidence="2" key="1">
    <citation type="submission" date="2019-08" db="EMBL/GenBank/DDBJ databases">
        <authorList>
            <person name="Kucharzyk K."/>
            <person name="Murdoch R.W."/>
            <person name="Higgins S."/>
            <person name="Loffler F."/>
        </authorList>
    </citation>
    <scope>NUCLEOTIDE SEQUENCE</scope>
</reference>
<dbReference type="InterPro" id="IPR001296">
    <property type="entry name" value="Glyco_trans_1"/>
</dbReference>
<accession>A0A644VHP0</accession>
<dbReference type="SUPFAM" id="SSF53756">
    <property type="entry name" value="UDP-Glycosyltransferase/glycogen phosphorylase"/>
    <property type="match status" value="1"/>
</dbReference>
<name>A0A644VHP0_9ZZZZ</name>
<sequence length="357" mass="41354">MNNLSKKSLAIVCPTSNFGGMELDSIKLAKKLNNFSDIVFITKKDGFIDKNLHNYISKNDHITLECFEKNDILFFKAILDFKNIIKKYNIKNIIYFGTSKLQLLYCAILGTDINLILRHGTTRAKPKDSLFHKIIYSRVDIHIAISEHLLENVKKTFPFGKNTKSFLIYPSIEIKEYRKEKNQKLNILHVGRIVKGKGQLDAIKACEILIQNDIDFELFIVGGYEENFKKEFLEFYNKIEYKNKIKLIGFSDGVEKYFIKADIFLFPSYGEGFGNAFIESLSFGCKAIAYNNTTFIEFKRLGFNFEIVENRSVDKLKLSLLNIAKNSIEFDIDKNIKLIKNNFVETNEINKYLEILV</sequence>
<evidence type="ECO:0000259" key="1">
    <source>
        <dbReference type="Pfam" id="PF00534"/>
    </source>
</evidence>
<dbReference type="GO" id="GO:0016757">
    <property type="term" value="F:glycosyltransferase activity"/>
    <property type="evidence" value="ECO:0007669"/>
    <property type="project" value="UniProtKB-KW"/>
</dbReference>
<comment type="caution">
    <text evidence="2">The sequence shown here is derived from an EMBL/GenBank/DDBJ whole genome shotgun (WGS) entry which is preliminary data.</text>
</comment>
<feature type="domain" description="Glycosyl transferase family 1" evidence="1">
    <location>
        <begin position="176"/>
        <end position="327"/>
    </location>
</feature>
<keyword evidence="2" id="KW-0808">Transferase</keyword>
<dbReference type="Pfam" id="PF00534">
    <property type="entry name" value="Glycos_transf_1"/>
    <property type="match status" value="1"/>
</dbReference>
<dbReference type="PANTHER" id="PTHR12526">
    <property type="entry name" value="GLYCOSYLTRANSFERASE"/>
    <property type="match status" value="1"/>
</dbReference>
<proteinExistence type="predicted"/>
<organism evidence="2">
    <name type="scientific">bioreactor metagenome</name>
    <dbReference type="NCBI Taxonomy" id="1076179"/>
    <lineage>
        <taxon>unclassified sequences</taxon>
        <taxon>metagenomes</taxon>
        <taxon>ecological metagenomes</taxon>
    </lineage>
</organism>
<protein>
    <submittedName>
        <fullName evidence="2">Glycosyltransferase Gtf1</fullName>
        <ecNumber evidence="2">2.4.1.-</ecNumber>
    </submittedName>
</protein>
<keyword evidence="2" id="KW-0328">Glycosyltransferase</keyword>
<dbReference type="EC" id="2.4.1.-" evidence="2"/>
<dbReference type="Gene3D" id="3.40.50.2000">
    <property type="entry name" value="Glycogen Phosphorylase B"/>
    <property type="match status" value="2"/>
</dbReference>
<gene>
    <name evidence="2" type="primary">gtf1_17</name>
    <name evidence="2" type="ORF">SDC9_36857</name>
</gene>
<dbReference type="CDD" id="cd03801">
    <property type="entry name" value="GT4_PimA-like"/>
    <property type="match status" value="1"/>
</dbReference>
<dbReference type="AlphaFoldDB" id="A0A644VHP0"/>
<dbReference type="PANTHER" id="PTHR12526:SF630">
    <property type="entry name" value="GLYCOSYLTRANSFERASE"/>
    <property type="match status" value="1"/>
</dbReference>